<dbReference type="PROSITE" id="PS51257">
    <property type="entry name" value="PROKAR_LIPOPROTEIN"/>
    <property type="match status" value="1"/>
</dbReference>
<dbReference type="RefSeq" id="WP_009123107.1">
    <property type="nucleotide sequence ID" value="NZ_CAXSRN010000005.1"/>
</dbReference>
<evidence type="ECO:0000313" key="2">
    <source>
        <dbReference type="EMBL" id="EGF49675.1"/>
    </source>
</evidence>
<protein>
    <submittedName>
        <fullName evidence="2">Conserved domain protein</fullName>
    </submittedName>
</protein>
<reference evidence="2 3" key="1">
    <citation type="submission" date="2011-02" db="EMBL/GenBank/DDBJ databases">
        <authorList>
            <person name="Weinstock G."/>
            <person name="Sodergren E."/>
            <person name="Clifton S."/>
            <person name="Fulton L."/>
            <person name="Fulton B."/>
            <person name="Courtney L."/>
            <person name="Fronick C."/>
            <person name="Harrison M."/>
            <person name="Strong C."/>
            <person name="Farmer C."/>
            <person name="Delahaunty K."/>
            <person name="Markovic C."/>
            <person name="Hall O."/>
            <person name="Minx P."/>
            <person name="Tomlinson C."/>
            <person name="Mitreva M."/>
            <person name="Hou S."/>
            <person name="Chen J."/>
            <person name="Wollam A."/>
            <person name="Pepin K.H."/>
            <person name="Johnson M."/>
            <person name="Bhonagiri V."/>
            <person name="Zhang X."/>
            <person name="Suruliraj S."/>
            <person name="Warren W."/>
            <person name="Chinwalla A."/>
            <person name="Mardis E.R."/>
            <person name="Wilson R.K."/>
        </authorList>
    </citation>
    <scope>NUCLEOTIDE SEQUENCE [LARGE SCALE GENOMIC DNA]</scope>
    <source>
        <strain evidence="2 3">YIT 12056</strain>
    </source>
</reference>
<organism evidence="2 3">
    <name type="scientific">Bacteroides clarus YIT 12056</name>
    <dbReference type="NCBI Taxonomy" id="762984"/>
    <lineage>
        <taxon>Bacteria</taxon>
        <taxon>Pseudomonadati</taxon>
        <taxon>Bacteroidota</taxon>
        <taxon>Bacteroidia</taxon>
        <taxon>Bacteroidales</taxon>
        <taxon>Bacteroidaceae</taxon>
        <taxon>Bacteroides</taxon>
    </lineage>
</organism>
<dbReference type="InterPro" id="IPR008969">
    <property type="entry name" value="CarboxyPept-like_regulatory"/>
</dbReference>
<proteinExistence type="predicted"/>
<keyword evidence="1" id="KW-0732">Signal</keyword>
<gene>
    <name evidence="2" type="ORF">HMPREF9445_03047</name>
</gene>
<dbReference type="EMBL" id="AFBM01000031">
    <property type="protein sequence ID" value="EGF49675.1"/>
    <property type="molecule type" value="Genomic_DNA"/>
</dbReference>
<dbReference type="GeneID" id="61679094"/>
<accession>A0ABN0CK69</accession>
<evidence type="ECO:0000256" key="1">
    <source>
        <dbReference type="SAM" id="SignalP"/>
    </source>
</evidence>
<dbReference type="SUPFAM" id="SSF49464">
    <property type="entry name" value="Carboxypeptidase regulatory domain-like"/>
    <property type="match status" value="1"/>
</dbReference>
<feature type="chain" id="PRO_5046844270" evidence="1">
    <location>
        <begin position="25"/>
        <end position="184"/>
    </location>
</feature>
<keyword evidence="3" id="KW-1185">Reference proteome</keyword>
<evidence type="ECO:0000313" key="3">
    <source>
        <dbReference type="Proteomes" id="UP000010321"/>
    </source>
</evidence>
<name>A0ABN0CK69_9BACE</name>
<sequence length="184" mass="19847">MDKLTRIKTLIACAIVALGFSSCSEDQTSLSIDNIQGKAIIKGSFVYDDNKTSSSSTAVNTEKPVMNTTVYVMINNSSFNNNSSSYGGYTTLETTTDAQGKYEIEIPAVENGVTVTIKAKSFEAPYYKINSNSGSGTTQNSVIAKDAVYSSPEIILSDIKPNDIIAAGKATYNHEELDKTVFNY</sequence>
<comment type="caution">
    <text evidence="2">The sequence shown here is derived from an EMBL/GenBank/DDBJ whole genome shotgun (WGS) entry which is preliminary data.</text>
</comment>
<dbReference type="Proteomes" id="UP000010321">
    <property type="component" value="Unassembled WGS sequence"/>
</dbReference>
<feature type="signal peptide" evidence="1">
    <location>
        <begin position="1"/>
        <end position="24"/>
    </location>
</feature>